<protein>
    <submittedName>
        <fullName evidence="1">Uncharacterized protein</fullName>
    </submittedName>
</protein>
<sequence>MRLPEISPRFLTAAWKSNFRAQSADKFGTDGKLRMTRFEPSVNNIRHGEVRLSRDWKEGHGQITDREKN</sequence>
<evidence type="ECO:0000313" key="2">
    <source>
        <dbReference type="Proteomes" id="UP001283361"/>
    </source>
</evidence>
<comment type="caution">
    <text evidence="1">The sequence shown here is derived from an EMBL/GenBank/DDBJ whole genome shotgun (WGS) entry which is preliminary data.</text>
</comment>
<dbReference type="AlphaFoldDB" id="A0AAE1CKA2"/>
<gene>
    <name evidence="1" type="ORF">RRG08_023265</name>
</gene>
<dbReference type="EMBL" id="JAWDGP010007824">
    <property type="protein sequence ID" value="KAK3703662.1"/>
    <property type="molecule type" value="Genomic_DNA"/>
</dbReference>
<proteinExistence type="predicted"/>
<organism evidence="1 2">
    <name type="scientific">Elysia crispata</name>
    <name type="common">lettuce slug</name>
    <dbReference type="NCBI Taxonomy" id="231223"/>
    <lineage>
        <taxon>Eukaryota</taxon>
        <taxon>Metazoa</taxon>
        <taxon>Spiralia</taxon>
        <taxon>Lophotrochozoa</taxon>
        <taxon>Mollusca</taxon>
        <taxon>Gastropoda</taxon>
        <taxon>Heterobranchia</taxon>
        <taxon>Euthyneura</taxon>
        <taxon>Panpulmonata</taxon>
        <taxon>Sacoglossa</taxon>
        <taxon>Placobranchoidea</taxon>
        <taxon>Plakobranchidae</taxon>
        <taxon>Elysia</taxon>
    </lineage>
</organism>
<name>A0AAE1CKA2_9GAST</name>
<keyword evidence="2" id="KW-1185">Reference proteome</keyword>
<accession>A0AAE1CKA2</accession>
<reference evidence="1" key="1">
    <citation type="journal article" date="2023" name="G3 (Bethesda)">
        <title>A reference genome for the long-term kleptoplast-retaining sea slug Elysia crispata morphotype clarki.</title>
        <authorList>
            <person name="Eastman K.E."/>
            <person name="Pendleton A.L."/>
            <person name="Shaikh M.A."/>
            <person name="Suttiyut T."/>
            <person name="Ogas R."/>
            <person name="Tomko P."/>
            <person name="Gavelis G."/>
            <person name="Widhalm J.R."/>
            <person name="Wisecaver J.H."/>
        </authorList>
    </citation>
    <scope>NUCLEOTIDE SEQUENCE</scope>
    <source>
        <strain evidence="1">ECLA1</strain>
    </source>
</reference>
<dbReference type="Proteomes" id="UP001283361">
    <property type="component" value="Unassembled WGS sequence"/>
</dbReference>
<evidence type="ECO:0000313" key="1">
    <source>
        <dbReference type="EMBL" id="KAK3703662.1"/>
    </source>
</evidence>